<sequence length="551" mass="59423">MLLPALRRLLGLTLLPFALGANAAPTGGQPAEGAPLRAGQEVEDTLESKQRRAHALQLSPGDYVRGWLEGDGMRLVLTDAAGERLRVLGEGRDARQDFMFVAGDTPPYKLEVRAPRAGGYRLQIAEIVPRARQLMPAAELDSPRLRALQAELGRGGNSGAFWRELAQAGTPLIESAGVTPPLAGDELLVTFLWRGARDNVRLFGAPSGDHDELQRLAGSDVWFRSYRLPHSSRLGYKLAPDVPTLNAPATTRRRAILATAQRDPLNAHSFPAQPIDQYAGESILALPAAPPQRWTEVRPGVATGTLETLTLESRILGNTREVHFYRPAGYRPGAEGNALLVLFDAHAYLREVPTPTLLDNLIAAGAIPPTAAILLANPSREARGSELPPNPAFARFLAEELMPWAAAHGLAAPAERTVIAGSSYGGLAAAYAGLRHPELFGKVYSQSGSFWWSPGSGPGVTGEEPGWLMRQYATAERKPLAFLIEAGLFEASRNGQTGILESSRHLRDVLRAKGYPVRYKEYAAGHDYLHWRGTLGEGLVMLLGKGEGSAQ</sequence>
<dbReference type="AlphaFoldDB" id="A0A4R6DSU0"/>
<dbReference type="OrthoDB" id="9775130at2"/>
<comment type="similarity">
    <text evidence="4">Belongs to the Fes family.</text>
</comment>
<keyword evidence="3" id="KW-0378">Hydrolase</keyword>
<feature type="signal peptide" evidence="5">
    <location>
        <begin position="1"/>
        <end position="23"/>
    </location>
</feature>
<proteinExistence type="inferred from homology"/>
<dbReference type="Gene3D" id="3.40.50.1820">
    <property type="entry name" value="alpha/beta hydrolase"/>
    <property type="match status" value="1"/>
</dbReference>
<feature type="domain" description="Enterochelin esterase N-terminal" evidence="6">
    <location>
        <begin position="189"/>
        <end position="294"/>
    </location>
</feature>
<dbReference type="Pfam" id="PF11806">
    <property type="entry name" value="Enterochelin_N"/>
    <property type="match status" value="1"/>
</dbReference>
<evidence type="ECO:0000259" key="6">
    <source>
        <dbReference type="Pfam" id="PF11806"/>
    </source>
</evidence>
<dbReference type="GO" id="GO:0005506">
    <property type="term" value="F:iron ion binding"/>
    <property type="evidence" value="ECO:0007669"/>
    <property type="project" value="InterPro"/>
</dbReference>
<organism evidence="7 8">
    <name type="scientific">Azoarcus indigens</name>
    <dbReference type="NCBI Taxonomy" id="29545"/>
    <lineage>
        <taxon>Bacteria</taxon>
        <taxon>Pseudomonadati</taxon>
        <taxon>Pseudomonadota</taxon>
        <taxon>Betaproteobacteria</taxon>
        <taxon>Rhodocyclales</taxon>
        <taxon>Zoogloeaceae</taxon>
        <taxon>Azoarcus</taxon>
    </lineage>
</organism>
<evidence type="ECO:0000256" key="3">
    <source>
        <dbReference type="ARBA" id="ARBA00022801"/>
    </source>
</evidence>
<dbReference type="EMBL" id="SNVV01000016">
    <property type="protein sequence ID" value="TDN48176.1"/>
    <property type="molecule type" value="Genomic_DNA"/>
</dbReference>
<name>A0A4R6DSU0_9RHOO</name>
<dbReference type="InterPro" id="IPR000801">
    <property type="entry name" value="Esterase-like"/>
</dbReference>
<dbReference type="PANTHER" id="PTHR48098:SF3">
    <property type="entry name" value="IRON(III) ENTEROBACTIN ESTERASE"/>
    <property type="match status" value="1"/>
</dbReference>
<evidence type="ECO:0000313" key="8">
    <source>
        <dbReference type="Proteomes" id="UP000295129"/>
    </source>
</evidence>
<keyword evidence="2" id="KW-0963">Cytoplasm</keyword>
<reference evidence="7 8" key="1">
    <citation type="submission" date="2019-03" db="EMBL/GenBank/DDBJ databases">
        <title>Genomic Encyclopedia of Type Strains, Phase IV (KMG-IV): sequencing the most valuable type-strain genomes for metagenomic binning, comparative biology and taxonomic classification.</title>
        <authorList>
            <person name="Goeker M."/>
        </authorList>
    </citation>
    <scope>NUCLEOTIDE SEQUENCE [LARGE SCALE GENOMIC DNA]</scope>
    <source>
        <strain evidence="7 8">DSM 12121</strain>
    </source>
</reference>
<comment type="subcellular location">
    <subcellularLocation>
        <location evidence="1">Cytoplasm</location>
    </subcellularLocation>
</comment>
<dbReference type="PANTHER" id="PTHR48098">
    <property type="entry name" value="ENTEROCHELIN ESTERASE-RELATED"/>
    <property type="match status" value="1"/>
</dbReference>
<dbReference type="GO" id="GO:0005737">
    <property type="term" value="C:cytoplasm"/>
    <property type="evidence" value="ECO:0007669"/>
    <property type="project" value="UniProtKB-SubCell"/>
</dbReference>
<dbReference type="SUPFAM" id="SSF81296">
    <property type="entry name" value="E set domains"/>
    <property type="match status" value="1"/>
</dbReference>
<dbReference type="InterPro" id="IPR021764">
    <property type="entry name" value="Enterochelin_esterase_N"/>
</dbReference>
<evidence type="ECO:0000256" key="1">
    <source>
        <dbReference type="ARBA" id="ARBA00004496"/>
    </source>
</evidence>
<gene>
    <name evidence="7" type="ORF">C7389_11681</name>
</gene>
<dbReference type="InterPro" id="IPR029058">
    <property type="entry name" value="AB_hydrolase_fold"/>
</dbReference>
<protein>
    <submittedName>
        <fullName evidence="7">Enterochelin esterase family protein</fullName>
    </submittedName>
</protein>
<dbReference type="Gene3D" id="2.60.40.10">
    <property type="entry name" value="Immunoglobulins"/>
    <property type="match status" value="1"/>
</dbReference>
<evidence type="ECO:0000313" key="7">
    <source>
        <dbReference type="EMBL" id="TDN48176.1"/>
    </source>
</evidence>
<evidence type="ECO:0000256" key="2">
    <source>
        <dbReference type="ARBA" id="ARBA00022490"/>
    </source>
</evidence>
<dbReference type="SUPFAM" id="SSF53474">
    <property type="entry name" value="alpha/beta-Hydrolases"/>
    <property type="match status" value="1"/>
</dbReference>
<comment type="caution">
    <text evidence="7">The sequence shown here is derived from an EMBL/GenBank/DDBJ whole genome shotgun (WGS) entry which is preliminary data.</text>
</comment>
<dbReference type="InterPro" id="IPR013783">
    <property type="entry name" value="Ig-like_fold"/>
</dbReference>
<dbReference type="GO" id="GO:0008849">
    <property type="term" value="F:enterochelin esterase activity"/>
    <property type="evidence" value="ECO:0007669"/>
    <property type="project" value="InterPro"/>
</dbReference>
<dbReference type="Proteomes" id="UP000295129">
    <property type="component" value="Unassembled WGS sequence"/>
</dbReference>
<dbReference type="GO" id="GO:0006826">
    <property type="term" value="P:iron ion transport"/>
    <property type="evidence" value="ECO:0007669"/>
    <property type="project" value="InterPro"/>
</dbReference>
<dbReference type="Pfam" id="PF00756">
    <property type="entry name" value="Esterase"/>
    <property type="match status" value="1"/>
</dbReference>
<dbReference type="InterPro" id="IPR014756">
    <property type="entry name" value="Ig_E-set"/>
</dbReference>
<feature type="chain" id="PRO_5020474552" evidence="5">
    <location>
        <begin position="24"/>
        <end position="551"/>
    </location>
</feature>
<dbReference type="RefSeq" id="WP_133593747.1">
    <property type="nucleotide sequence ID" value="NZ_SNVV01000016.1"/>
</dbReference>
<accession>A0A4R6DSU0</accession>
<evidence type="ECO:0000256" key="4">
    <source>
        <dbReference type="ARBA" id="ARBA00024201"/>
    </source>
</evidence>
<keyword evidence="8" id="KW-1185">Reference proteome</keyword>
<evidence type="ECO:0000256" key="5">
    <source>
        <dbReference type="SAM" id="SignalP"/>
    </source>
</evidence>
<dbReference type="InterPro" id="IPR050583">
    <property type="entry name" value="Mycobacterial_A85_antigen"/>
</dbReference>
<keyword evidence="5" id="KW-0732">Signal</keyword>